<dbReference type="Proteomes" id="UP000231259">
    <property type="component" value="Unassembled WGS sequence"/>
</dbReference>
<protein>
    <recommendedName>
        <fullName evidence="4">DUF2933 domain-containing protein</fullName>
    </recommendedName>
</protein>
<evidence type="ECO:0000313" key="2">
    <source>
        <dbReference type="EMBL" id="PIL17990.1"/>
    </source>
</evidence>
<dbReference type="EMBL" id="AWWI01000142">
    <property type="protein sequence ID" value="PIL17990.1"/>
    <property type="molecule type" value="Genomic_DNA"/>
</dbReference>
<gene>
    <name evidence="2" type="ORF">P775_22130</name>
</gene>
<sequence length="97" mass="10503">MRWTCLRTKWGAFAMTDHDQQKNDPVPAPRFWKSRTGVALIVFLAVAAILLGFEHRVHIFAGNGLIAVLLLGCIVMHFFMHGGHGGGGHGGHGGDKS</sequence>
<feature type="transmembrane region" description="Helical" evidence="1">
    <location>
        <begin position="59"/>
        <end position="79"/>
    </location>
</feature>
<feature type="transmembrane region" description="Helical" evidence="1">
    <location>
        <begin position="36"/>
        <end position="53"/>
    </location>
</feature>
<evidence type="ECO:0000256" key="1">
    <source>
        <dbReference type="SAM" id="Phobius"/>
    </source>
</evidence>
<dbReference type="Pfam" id="PF11666">
    <property type="entry name" value="DUF2933"/>
    <property type="match status" value="1"/>
</dbReference>
<comment type="caution">
    <text evidence="2">The sequence shown here is derived from an EMBL/GenBank/DDBJ whole genome shotgun (WGS) entry which is preliminary data.</text>
</comment>
<name>A0A2G8R8V5_9RHOB</name>
<evidence type="ECO:0008006" key="4">
    <source>
        <dbReference type="Google" id="ProtNLM"/>
    </source>
</evidence>
<evidence type="ECO:0000313" key="3">
    <source>
        <dbReference type="Proteomes" id="UP000231259"/>
    </source>
</evidence>
<dbReference type="InterPro" id="IPR021682">
    <property type="entry name" value="DUF2933"/>
</dbReference>
<reference evidence="2 3" key="1">
    <citation type="submission" date="2013-09" db="EMBL/GenBank/DDBJ databases">
        <title>Genome sequencing of Phaeobacter antarcticus sp. nov. SM1211.</title>
        <authorList>
            <person name="Zhang X.-Y."/>
            <person name="Liu C."/>
            <person name="Chen X.-L."/>
            <person name="Xie B.-B."/>
            <person name="Qin Q.-L."/>
            <person name="Rong J.-C."/>
            <person name="Zhang Y.-Z."/>
        </authorList>
    </citation>
    <scope>NUCLEOTIDE SEQUENCE [LARGE SCALE GENOMIC DNA]</scope>
    <source>
        <strain evidence="2 3">SM1211</strain>
    </source>
</reference>
<keyword evidence="1" id="KW-0812">Transmembrane</keyword>
<proteinExistence type="predicted"/>
<keyword evidence="1" id="KW-1133">Transmembrane helix</keyword>
<organism evidence="2 3">
    <name type="scientific">Puniceibacterium antarcticum</name>
    <dbReference type="NCBI Taxonomy" id="1206336"/>
    <lineage>
        <taxon>Bacteria</taxon>
        <taxon>Pseudomonadati</taxon>
        <taxon>Pseudomonadota</taxon>
        <taxon>Alphaproteobacteria</taxon>
        <taxon>Rhodobacterales</taxon>
        <taxon>Paracoccaceae</taxon>
        <taxon>Puniceibacterium</taxon>
    </lineage>
</organism>
<dbReference type="AlphaFoldDB" id="A0A2G8R8V5"/>
<keyword evidence="1" id="KW-0472">Membrane</keyword>
<keyword evidence="3" id="KW-1185">Reference proteome</keyword>
<accession>A0A2G8R8V5</accession>